<keyword evidence="2" id="KW-1185">Reference proteome</keyword>
<reference evidence="1 2" key="1">
    <citation type="submission" date="2019-09" db="EMBL/GenBank/DDBJ databases">
        <title>Emergence of a chromosome-mediated tetracycline resistance gene in Proteus strain.</title>
        <authorList>
            <person name="He D."/>
            <person name="Wang L."/>
        </authorList>
    </citation>
    <scope>NUCLEOTIDE SEQUENCE [LARGE SCALE GENOMIC DNA]</scope>
    <source>
        <strain evidence="1 2">T60</strain>
    </source>
</reference>
<sequence>MSFKILFLEEESFYNDMLNKNFFLDCELFFNGCKFYRKPEKLKEYDLIVYTIYSSPIYNYVITKALELDINTLLLMDGICEFSNFTNNNKISSLGIENYHPIIANNIGVIGNTAKKYFNEFNINSVHYLPPRVIDTSMNDKIPLNKENIFLITTANTAYYNEYEYNRLICLLKDIIHSLEKDNINFYFRIFDEKIITDLSISPERNLNTGSFPEILKKINFVITTPSSIMLTAMYHNRPVAMLLYRDSPNFIQSGWLISKDIDYSSTFSSMISFDEKRINFQLSQLEDNLKQNNNVQDCFTNIKKSNFKQIAEFINVMNLNMLNSKFNFNIEYIIRNIYRKFIRGSSLEKKLKKK</sequence>
<name>A0A6I7D506_9GAMM</name>
<proteinExistence type="predicted"/>
<accession>A0A6I7D506</accession>
<dbReference type="AlphaFoldDB" id="A0A6I7D506"/>
<protein>
    <submittedName>
        <fullName evidence="1">Uncharacterized protein</fullName>
    </submittedName>
</protein>
<evidence type="ECO:0000313" key="1">
    <source>
        <dbReference type="EMBL" id="QHN09002.1"/>
    </source>
</evidence>
<dbReference type="Proteomes" id="UP000464700">
    <property type="component" value="Chromosome"/>
</dbReference>
<dbReference type="EMBL" id="CP043925">
    <property type="protein sequence ID" value="QHN09002.1"/>
    <property type="molecule type" value="Genomic_DNA"/>
</dbReference>
<dbReference type="KEGG" id="pcol:F1325_00285"/>
<evidence type="ECO:0000313" key="2">
    <source>
        <dbReference type="Proteomes" id="UP000464700"/>
    </source>
</evidence>
<dbReference type="RefSeq" id="WP_160229857.1">
    <property type="nucleotide sequence ID" value="NZ_CP043925.1"/>
</dbReference>
<gene>
    <name evidence="1" type="ORF">F1325_00285</name>
</gene>
<organism evidence="1 2">
    <name type="scientific">Proteus columbae</name>
    <dbReference type="NCBI Taxonomy" id="1987580"/>
    <lineage>
        <taxon>Bacteria</taxon>
        <taxon>Pseudomonadati</taxon>
        <taxon>Pseudomonadota</taxon>
        <taxon>Gammaproteobacteria</taxon>
        <taxon>Enterobacterales</taxon>
        <taxon>Morganellaceae</taxon>
        <taxon>Proteus</taxon>
    </lineage>
</organism>